<dbReference type="RefSeq" id="WP_033022462.1">
    <property type="nucleotide sequence ID" value="NZ_AP022557.1"/>
</dbReference>
<evidence type="ECO:0000313" key="7">
    <source>
        <dbReference type="Proteomes" id="UP000501421"/>
    </source>
</evidence>
<dbReference type="Proteomes" id="UP000501421">
    <property type="component" value="Chromosome"/>
</dbReference>
<proteinExistence type="inferred from homology"/>
<keyword evidence="7" id="KW-1185">Reference proteome</keyword>
<evidence type="ECO:0000256" key="4">
    <source>
        <dbReference type="ARBA" id="ARBA00023118"/>
    </source>
</evidence>
<dbReference type="EMBL" id="AP022557">
    <property type="protein sequence ID" value="BBW98380.1"/>
    <property type="molecule type" value="Genomic_DNA"/>
</dbReference>
<dbReference type="GO" id="GO:0005737">
    <property type="term" value="C:cytoplasm"/>
    <property type="evidence" value="ECO:0007669"/>
    <property type="project" value="UniProtKB-SubCell"/>
</dbReference>
<comment type="similarity">
    <text evidence="2">Belongs to the CRISPR system Cmr5 family.</text>
</comment>
<dbReference type="SUPFAM" id="SSF158568">
    <property type="entry name" value="AF1862-like"/>
    <property type="match status" value="1"/>
</dbReference>
<reference evidence="7" key="1">
    <citation type="journal article" date="2020" name="Microbiol. Resour. Announc.">
        <title>Complete Genome Sequence of Geobacillus sp. Strain E55-1, Isolated from Mine Geyser in Japan.</title>
        <authorList>
            <person name="Miyazaki K."/>
            <person name="Hase E."/>
            <person name="Tokito N."/>
        </authorList>
    </citation>
    <scope>NUCLEOTIDE SEQUENCE [LARGE SCALE GENOMIC DNA]</scope>
    <source>
        <strain evidence="7">E55-1</strain>
    </source>
</reference>
<dbReference type="Pfam" id="PF09701">
    <property type="entry name" value="Cas_Cmr5"/>
    <property type="match status" value="1"/>
</dbReference>
<gene>
    <name evidence="6" type="ORF">GsuE55_32130</name>
</gene>
<organism evidence="6 7">
    <name type="scientific">Geobacillus subterraneus</name>
    <dbReference type="NCBI Taxonomy" id="129338"/>
    <lineage>
        <taxon>Bacteria</taxon>
        <taxon>Bacillati</taxon>
        <taxon>Bacillota</taxon>
        <taxon>Bacilli</taxon>
        <taxon>Bacillales</taxon>
        <taxon>Anoxybacillaceae</taxon>
        <taxon>Geobacillus</taxon>
    </lineage>
</organism>
<dbReference type="InterPro" id="IPR023101">
    <property type="entry name" value="AF1862-like_dom_sf"/>
</dbReference>
<dbReference type="GO" id="GO:0051607">
    <property type="term" value="P:defense response to virus"/>
    <property type="evidence" value="ECO:0007669"/>
    <property type="project" value="UniProtKB-KW"/>
</dbReference>
<evidence type="ECO:0000313" key="6">
    <source>
        <dbReference type="EMBL" id="BBW98380.1"/>
    </source>
</evidence>
<dbReference type="InterPro" id="IPR010160">
    <property type="entry name" value="CRISPR-assoc_prot_Cmr5"/>
</dbReference>
<comment type="subcellular location">
    <subcellularLocation>
        <location evidence="1">Cytoplasm</location>
    </subcellularLocation>
</comment>
<evidence type="ECO:0000256" key="3">
    <source>
        <dbReference type="ARBA" id="ARBA00022490"/>
    </source>
</evidence>
<name>A0A679FQM8_9BACL</name>
<dbReference type="AlphaFoldDB" id="A0A679FQM8"/>
<dbReference type="CDD" id="cd09749">
    <property type="entry name" value="Cmr5_III-B"/>
    <property type="match status" value="1"/>
</dbReference>
<evidence type="ECO:0000256" key="5">
    <source>
        <dbReference type="ARBA" id="ARBA00030001"/>
    </source>
</evidence>
<evidence type="ECO:0000256" key="2">
    <source>
        <dbReference type="ARBA" id="ARBA00006161"/>
    </source>
</evidence>
<keyword evidence="4" id="KW-0051">Antiviral defense</keyword>
<dbReference type="NCBIfam" id="TIGR01881">
    <property type="entry name" value="cas_Cmr5"/>
    <property type="match status" value="1"/>
</dbReference>
<sequence>MKKTVQRVGIENGRAAFAFQEVKRAKEQLRENFETYRSYVKKMPSLIQVNGLGQTLAFYFQKKKQNEYKVIYHTLAQWMKEQFPDQFSSGNEELVEVVVHLSSAEYRLWTMEAVALLDWMRKFADGMAKDDGGTAE</sequence>
<dbReference type="Gene3D" id="1.10.520.30">
    <property type="entry name" value="AF1862-like domain"/>
    <property type="match status" value="1"/>
</dbReference>
<accession>A0A679FQM8</accession>
<protein>
    <recommendedName>
        <fullName evidence="5">CRISPR type III-B/RAMP module-associated protein Cmr5</fullName>
    </recommendedName>
</protein>
<keyword evidence="3" id="KW-0963">Cytoplasm</keyword>
<evidence type="ECO:0000256" key="1">
    <source>
        <dbReference type="ARBA" id="ARBA00004496"/>
    </source>
</evidence>